<comment type="caution">
    <text evidence="1">The sequence shown here is derived from an EMBL/GenBank/DDBJ whole genome shotgun (WGS) entry which is preliminary data.</text>
</comment>
<name>A0ABX5FTQ9_9BACL</name>
<sequence length="87" mass="9564">MNHAINVRQLSEEDKVKLDSDLKSLGWNIQGTSKGLQSSDNLTDKNTSLWLSCPDGKLAKFPDGYEATPTNQDECPKCGLPTSVIIR</sequence>
<proteinExistence type="predicted"/>
<reference evidence="1 2" key="1">
    <citation type="submission" date="2018-03" db="EMBL/GenBank/DDBJ databases">
        <title>Brevisbacillus phylogenomics.</title>
        <authorList>
            <person name="Dunlap C."/>
        </authorList>
    </citation>
    <scope>NUCLEOTIDE SEQUENCE [LARGE SCALE GENOMIC DNA]</scope>
    <source>
        <strain evidence="1 2">NRRL B-41110</strain>
    </source>
</reference>
<keyword evidence="2" id="KW-1185">Reference proteome</keyword>
<dbReference type="RefSeq" id="WP_106833611.1">
    <property type="nucleotide sequence ID" value="NZ_JARMEW010000039.1"/>
</dbReference>
<dbReference type="GeneID" id="95749782"/>
<organism evidence="1 2">
    <name type="scientific">Brevibacillus porteri</name>
    <dbReference type="NCBI Taxonomy" id="2126350"/>
    <lineage>
        <taxon>Bacteria</taxon>
        <taxon>Bacillati</taxon>
        <taxon>Bacillota</taxon>
        <taxon>Bacilli</taxon>
        <taxon>Bacillales</taxon>
        <taxon>Paenibacillaceae</taxon>
        <taxon>Brevibacillus</taxon>
    </lineage>
</organism>
<dbReference type="EMBL" id="PXZO01000008">
    <property type="protein sequence ID" value="PSK13035.1"/>
    <property type="molecule type" value="Genomic_DNA"/>
</dbReference>
<evidence type="ECO:0000313" key="2">
    <source>
        <dbReference type="Proteomes" id="UP000241645"/>
    </source>
</evidence>
<accession>A0ABX5FTQ9</accession>
<gene>
    <name evidence="1" type="ORF">C7R92_06460</name>
</gene>
<dbReference type="Proteomes" id="UP000241645">
    <property type="component" value="Unassembled WGS sequence"/>
</dbReference>
<evidence type="ECO:0000313" key="1">
    <source>
        <dbReference type="EMBL" id="PSK13035.1"/>
    </source>
</evidence>
<protein>
    <submittedName>
        <fullName evidence="1">Uncharacterized protein</fullName>
    </submittedName>
</protein>